<dbReference type="SUPFAM" id="SSF47413">
    <property type="entry name" value="lambda repressor-like DNA-binding domains"/>
    <property type="match status" value="1"/>
</dbReference>
<evidence type="ECO:0000313" key="3">
    <source>
        <dbReference type="EMBL" id="BCK00675.1"/>
    </source>
</evidence>
<evidence type="ECO:0000259" key="2">
    <source>
        <dbReference type="PROSITE" id="PS50943"/>
    </source>
</evidence>
<dbReference type="PANTHER" id="PTHR46558">
    <property type="entry name" value="TRACRIPTIONAL REGULATORY PROTEIN-RELATED-RELATED"/>
    <property type="match status" value="1"/>
</dbReference>
<dbReference type="EMBL" id="AP023368">
    <property type="protein sequence ID" value="BCK00675.1"/>
    <property type="molecule type" value="Genomic_DNA"/>
</dbReference>
<reference evidence="3 4" key="1">
    <citation type="submission" date="2020-08" db="EMBL/GenBank/DDBJ databases">
        <title>Draft genome sequencing of an Anaerocolumna strain isolated from anoxic soil subjected to BSD treatment.</title>
        <authorList>
            <person name="Uek A."/>
            <person name="Tonouchi A."/>
        </authorList>
    </citation>
    <scope>NUCLEOTIDE SEQUENCE [LARGE SCALE GENOMIC DNA]</scope>
    <source>
        <strain evidence="3 4">CTTW</strain>
    </source>
</reference>
<dbReference type="RefSeq" id="WP_185256325.1">
    <property type="nucleotide sequence ID" value="NZ_AP023368.1"/>
</dbReference>
<dbReference type="PANTHER" id="PTHR46558:SF13">
    <property type="entry name" value="HTH-TYPE TRANSCRIPTIONAL REGULATOR IMMR"/>
    <property type="match status" value="1"/>
</dbReference>
<keyword evidence="1" id="KW-0238">DNA-binding</keyword>
<dbReference type="SMART" id="SM00530">
    <property type="entry name" value="HTH_XRE"/>
    <property type="match status" value="1"/>
</dbReference>
<gene>
    <name evidence="3" type="ORF">bsdcttw_37150</name>
</gene>
<feature type="domain" description="HTH cro/C1-type" evidence="2">
    <location>
        <begin position="7"/>
        <end position="61"/>
    </location>
</feature>
<evidence type="ECO:0000256" key="1">
    <source>
        <dbReference type="ARBA" id="ARBA00023125"/>
    </source>
</evidence>
<keyword evidence="4" id="KW-1185">Reference proteome</keyword>
<protein>
    <recommendedName>
        <fullName evidence="2">HTH cro/C1-type domain-containing protein</fullName>
    </recommendedName>
</protein>
<dbReference type="PROSITE" id="PS50943">
    <property type="entry name" value="HTH_CROC1"/>
    <property type="match status" value="1"/>
</dbReference>
<dbReference type="KEGG" id="acht:bsdcttw_37150"/>
<evidence type="ECO:0000313" key="4">
    <source>
        <dbReference type="Proteomes" id="UP000515703"/>
    </source>
</evidence>
<dbReference type="CDD" id="cd00093">
    <property type="entry name" value="HTH_XRE"/>
    <property type="match status" value="1"/>
</dbReference>
<proteinExistence type="predicted"/>
<dbReference type="AlphaFoldDB" id="A0A7I8DTN1"/>
<accession>A0A7I8DTN1</accession>
<dbReference type="Gene3D" id="1.10.260.40">
    <property type="entry name" value="lambda repressor-like DNA-binding domains"/>
    <property type="match status" value="1"/>
</dbReference>
<name>A0A7I8DTN1_9FIRM</name>
<dbReference type="InterPro" id="IPR001387">
    <property type="entry name" value="Cro/C1-type_HTH"/>
</dbReference>
<dbReference type="Pfam" id="PF01381">
    <property type="entry name" value="HTH_3"/>
    <property type="match status" value="1"/>
</dbReference>
<dbReference type="InterPro" id="IPR010982">
    <property type="entry name" value="Lambda_DNA-bd_dom_sf"/>
</dbReference>
<reference evidence="3 4" key="2">
    <citation type="submission" date="2020-08" db="EMBL/GenBank/DDBJ databases">
        <authorList>
            <person name="Ueki A."/>
            <person name="Tonouchi A."/>
        </authorList>
    </citation>
    <scope>NUCLEOTIDE SEQUENCE [LARGE SCALE GENOMIC DNA]</scope>
    <source>
        <strain evidence="3 4">CTTW</strain>
    </source>
</reference>
<dbReference type="Proteomes" id="UP000515703">
    <property type="component" value="Chromosome"/>
</dbReference>
<organism evidence="3 4">
    <name type="scientific">Anaerocolumna chitinilytica</name>
    <dbReference type="NCBI Taxonomy" id="1727145"/>
    <lineage>
        <taxon>Bacteria</taxon>
        <taxon>Bacillati</taxon>
        <taxon>Bacillota</taxon>
        <taxon>Clostridia</taxon>
        <taxon>Lachnospirales</taxon>
        <taxon>Lachnospiraceae</taxon>
        <taxon>Anaerocolumna</taxon>
    </lineage>
</organism>
<dbReference type="GO" id="GO:0003677">
    <property type="term" value="F:DNA binding"/>
    <property type="evidence" value="ECO:0007669"/>
    <property type="project" value="UniProtKB-KW"/>
</dbReference>
<sequence>MSFADNLQLIRKEKQLSQEELAEKIGVSRQAISKWEQGSGYPETEKLLILSKELNISLDYLMLGETGNDMSDKLISPNIIVPTGKITIKSFDGKSVVNCYKVLASKVMFKARADEPKYWLIGVNNGAFWGESSIALGWYANEEKIKNEMDDIAEAIKKGIPSYELKYALKVKNKLLRVKLEEESE</sequence>